<dbReference type="Gene3D" id="3.30.1490.20">
    <property type="entry name" value="ATP-grasp fold, A domain"/>
    <property type="match status" value="1"/>
</dbReference>
<evidence type="ECO:0000256" key="5">
    <source>
        <dbReference type="ARBA" id="ARBA00011996"/>
    </source>
</evidence>
<dbReference type="PROSITE" id="PS00742">
    <property type="entry name" value="PEP_ENZYMES_2"/>
    <property type="match status" value="1"/>
</dbReference>
<dbReference type="PANTHER" id="PTHR43030">
    <property type="entry name" value="PHOSPHOENOLPYRUVATE SYNTHASE"/>
    <property type="match status" value="1"/>
</dbReference>
<evidence type="ECO:0000256" key="2">
    <source>
        <dbReference type="ARBA" id="ARBA00002988"/>
    </source>
</evidence>
<evidence type="ECO:0000256" key="13">
    <source>
        <dbReference type="ARBA" id="ARBA00033470"/>
    </source>
</evidence>
<evidence type="ECO:0000256" key="11">
    <source>
        <dbReference type="ARBA" id="ARBA00022840"/>
    </source>
</evidence>
<keyword evidence="20" id="KW-1185">Reference proteome</keyword>
<comment type="cofactor">
    <cofactor evidence="1 15">
        <name>Mg(2+)</name>
        <dbReference type="ChEBI" id="CHEBI:18420"/>
    </cofactor>
</comment>
<dbReference type="FunFam" id="3.20.20.60:FF:000010">
    <property type="entry name" value="Phosphoenolpyruvate synthase"/>
    <property type="match status" value="1"/>
</dbReference>
<dbReference type="FunFam" id="3.30.1490.20:FF:000010">
    <property type="entry name" value="Phosphoenolpyruvate synthase"/>
    <property type="match status" value="1"/>
</dbReference>
<feature type="domain" description="PEP-utilising enzyme C-terminal" evidence="18">
    <location>
        <begin position="480"/>
        <end position="787"/>
    </location>
</feature>
<evidence type="ECO:0000313" key="20">
    <source>
        <dbReference type="Proteomes" id="UP000190460"/>
    </source>
</evidence>
<dbReference type="InterPro" id="IPR040442">
    <property type="entry name" value="Pyrv_kinase-like_dom_sf"/>
</dbReference>
<organism evidence="19 20">
    <name type="scientific">Thiothrix eikelboomii</name>
    <dbReference type="NCBI Taxonomy" id="92487"/>
    <lineage>
        <taxon>Bacteria</taxon>
        <taxon>Pseudomonadati</taxon>
        <taxon>Pseudomonadota</taxon>
        <taxon>Gammaproteobacteria</taxon>
        <taxon>Thiotrichales</taxon>
        <taxon>Thiotrichaceae</taxon>
        <taxon>Thiothrix</taxon>
    </lineage>
</organism>
<dbReference type="InterPro" id="IPR023151">
    <property type="entry name" value="PEP_util_CS"/>
</dbReference>
<evidence type="ECO:0000259" key="17">
    <source>
        <dbReference type="Pfam" id="PF01326"/>
    </source>
</evidence>
<keyword evidence="11 15" id="KW-0067">ATP-binding</keyword>
<dbReference type="PRINTS" id="PR01736">
    <property type="entry name" value="PHPHTRNFRASE"/>
</dbReference>
<dbReference type="InterPro" id="IPR018274">
    <property type="entry name" value="PEP_util_AS"/>
</dbReference>
<dbReference type="GO" id="GO:0046872">
    <property type="term" value="F:metal ion binding"/>
    <property type="evidence" value="ECO:0007669"/>
    <property type="project" value="UniProtKB-KW"/>
</dbReference>
<evidence type="ECO:0000256" key="6">
    <source>
        <dbReference type="ARBA" id="ARBA00021623"/>
    </source>
</evidence>
<dbReference type="NCBIfam" id="NF005057">
    <property type="entry name" value="PRK06464.1"/>
    <property type="match status" value="1"/>
</dbReference>
<dbReference type="PROSITE" id="PS00370">
    <property type="entry name" value="PEP_ENZYMES_PHOS_SITE"/>
    <property type="match status" value="1"/>
</dbReference>
<evidence type="ECO:0000259" key="16">
    <source>
        <dbReference type="Pfam" id="PF00391"/>
    </source>
</evidence>
<dbReference type="InterPro" id="IPR036637">
    <property type="entry name" value="Phosphohistidine_dom_sf"/>
</dbReference>
<dbReference type="Gene3D" id="3.30.470.20">
    <property type="entry name" value="ATP-grasp fold, B domain"/>
    <property type="match status" value="1"/>
</dbReference>
<evidence type="ECO:0000259" key="18">
    <source>
        <dbReference type="Pfam" id="PF02896"/>
    </source>
</evidence>
<evidence type="ECO:0000256" key="1">
    <source>
        <dbReference type="ARBA" id="ARBA00001946"/>
    </source>
</evidence>
<dbReference type="InterPro" id="IPR015813">
    <property type="entry name" value="Pyrv/PenolPyrv_kinase-like_dom"/>
</dbReference>
<dbReference type="Pfam" id="PF00391">
    <property type="entry name" value="PEP-utilizers"/>
    <property type="match status" value="1"/>
</dbReference>
<dbReference type="RefSeq" id="WP_078923755.1">
    <property type="nucleotide sequence ID" value="NZ_FUYB01000021.1"/>
</dbReference>
<dbReference type="Pfam" id="PF02896">
    <property type="entry name" value="PEP-utilizers_C"/>
    <property type="match status" value="1"/>
</dbReference>
<feature type="domain" description="Pyruvate phosphate dikinase AMP/ATP-binding" evidence="17">
    <location>
        <begin position="17"/>
        <end position="344"/>
    </location>
</feature>
<protein>
    <recommendedName>
        <fullName evidence="6 15">Phosphoenolpyruvate synthase</fullName>
        <shortName evidence="15">PEP synthase</shortName>
        <ecNumber evidence="5 15">2.7.9.2</ecNumber>
    </recommendedName>
    <alternativeName>
        <fullName evidence="13 15">Pyruvate, water dikinase</fullName>
    </alternativeName>
</protein>
<dbReference type="InterPro" id="IPR008279">
    <property type="entry name" value="PEP-util_enz_mobile_dom"/>
</dbReference>
<evidence type="ECO:0000256" key="8">
    <source>
        <dbReference type="ARBA" id="ARBA00022723"/>
    </source>
</evidence>
<keyword evidence="7 15" id="KW-0808">Transferase</keyword>
<dbReference type="SUPFAM" id="SSF56059">
    <property type="entry name" value="Glutathione synthetase ATP-binding domain-like"/>
    <property type="match status" value="1"/>
</dbReference>
<dbReference type="Gene3D" id="3.20.20.60">
    <property type="entry name" value="Phosphoenolpyruvate-binding domains"/>
    <property type="match status" value="1"/>
</dbReference>
<dbReference type="InterPro" id="IPR000121">
    <property type="entry name" value="PEP_util_C"/>
</dbReference>
<dbReference type="EC" id="2.7.9.2" evidence="5 15"/>
<evidence type="ECO:0000256" key="9">
    <source>
        <dbReference type="ARBA" id="ARBA00022741"/>
    </source>
</evidence>
<dbReference type="Pfam" id="PF01326">
    <property type="entry name" value="PPDK_N"/>
    <property type="match status" value="1"/>
</dbReference>
<name>A0A1T4XQQ8_9GAMM</name>
<dbReference type="FunFam" id="3.50.30.10:FF:000002">
    <property type="entry name" value="Phosphoenolpyruvate synthase"/>
    <property type="match status" value="1"/>
</dbReference>
<comment type="similarity">
    <text evidence="4 15">Belongs to the PEP-utilizing enzyme family.</text>
</comment>
<comment type="function">
    <text evidence="2 15">Catalyzes the phosphorylation of pyruvate to phosphoenolpyruvate.</text>
</comment>
<accession>A0A1T4XQQ8</accession>
<dbReference type="GO" id="GO:0006094">
    <property type="term" value="P:gluconeogenesis"/>
    <property type="evidence" value="ECO:0007669"/>
    <property type="project" value="UniProtKB-UniPathway"/>
</dbReference>
<dbReference type="SUPFAM" id="SSF52009">
    <property type="entry name" value="Phosphohistidine domain"/>
    <property type="match status" value="1"/>
</dbReference>
<evidence type="ECO:0000256" key="4">
    <source>
        <dbReference type="ARBA" id="ARBA00007837"/>
    </source>
</evidence>
<dbReference type="GO" id="GO:0008986">
    <property type="term" value="F:pyruvate, water dikinase activity"/>
    <property type="evidence" value="ECO:0007669"/>
    <property type="project" value="UniProtKB-EC"/>
</dbReference>
<evidence type="ECO:0000256" key="12">
    <source>
        <dbReference type="ARBA" id="ARBA00022842"/>
    </source>
</evidence>
<dbReference type="NCBIfam" id="TIGR01418">
    <property type="entry name" value="PEP_synth"/>
    <property type="match status" value="1"/>
</dbReference>
<evidence type="ECO:0000256" key="3">
    <source>
        <dbReference type="ARBA" id="ARBA00004742"/>
    </source>
</evidence>
<dbReference type="AlphaFoldDB" id="A0A1T4XQQ8"/>
<keyword evidence="9 15" id="KW-0547">Nucleotide-binding</keyword>
<keyword evidence="19" id="KW-0670">Pyruvate</keyword>
<dbReference type="UniPathway" id="UPA00138"/>
<reference evidence="19 20" key="1">
    <citation type="submission" date="2017-02" db="EMBL/GenBank/DDBJ databases">
        <authorList>
            <person name="Peterson S.W."/>
        </authorList>
    </citation>
    <scope>NUCLEOTIDE SEQUENCE [LARGE SCALE GENOMIC DNA]</scope>
    <source>
        <strain evidence="19 20">ATCC 49788</strain>
    </source>
</reference>
<sequence length="792" mass="86544">MADYILWFDQLGMHDVNIVGGKNASLGEMISHLAKVGVSVPGGFATTTDAYRDFLQYEGLDARINQLLASLNVDDIQALTTAGKTIRDWLMAAPLPQALLAAVTKAYEKLAAGSGDTASFAVRSSATAEDLPDASFAGQQETFLNVRGLEQVIAAIKEVFASLYNDRAIAYRVHQRFEHDKVFLSAGIQKMARSDIGASGVMFTLDTESGFRDAVFITGAYGLGETVVQGAVNPDEFYVYKPNLAAKRPAILSRRLGAKAIEMIYDTQAGAHNKATLTRDVEAGRRQRFCLTDEQVESLARQAVIIEQHYGRPMDIEWALDGGDGQLYIVQARPETVESRASSVVERYQLAGKSKVLAEGRSIGQKIGQGTARIIMSIAQMHEVQEGDVLVTDMTDPDWEPIMKRASAIVTNRGGRTCHAAIIAREMGIPAVVGCGDATTQIKKGDQVTVSCAEGDTGYIYEGLLGFERMTADTGNLPELSVKIMMNVGNPSRAFSFSHLPNEGVGLARLEFIINNTIGIHPKALLEFERLPEDLKASIGEKIAGYSSPVGFYVDKLVEGIATLAAAFYPHPVIVRMSDFKSNEYANLLAGDRYEPHEENPMIGYRGVSRYLSSAFRDCFELECQALRRVRHDMGLTNVQVMIPFCRTLEEAQQVTELLAAQGIQRGEQGLRLIMMCEIPSNALLAEEFLEYFDGFSIGSNDMTQLSLGLDRDSGLIAHLFDERNPAVKKLLSMAIEACKKQGKYVGICGQGPSDYPDFAAWLHEQGISSISLNPDTVVNTWLHLASLEKSA</sequence>
<feature type="domain" description="PEP-utilising enzyme mobile" evidence="16">
    <location>
        <begin position="385"/>
        <end position="455"/>
    </location>
</feature>
<evidence type="ECO:0000313" key="19">
    <source>
        <dbReference type="EMBL" id="SKA91877.1"/>
    </source>
</evidence>
<dbReference type="InterPro" id="IPR013815">
    <property type="entry name" value="ATP_grasp_subdomain_1"/>
</dbReference>
<comment type="catalytic activity">
    <reaction evidence="14 15">
        <text>pyruvate + ATP + H2O = phosphoenolpyruvate + AMP + phosphate + 2 H(+)</text>
        <dbReference type="Rhea" id="RHEA:11364"/>
        <dbReference type="ChEBI" id="CHEBI:15361"/>
        <dbReference type="ChEBI" id="CHEBI:15377"/>
        <dbReference type="ChEBI" id="CHEBI:15378"/>
        <dbReference type="ChEBI" id="CHEBI:30616"/>
        <dbReference type="ChEBI" id="CHEBI:43474"/>
        <dbReference type="ChEBI" id="CHEBI:58702"/>
        <dbReference type="ChEBI" id="CHEBI:456215"/>
        <dbReference type="EC" id="2.7.9.2"/>
    </reaction>
</comment>
<dbReference type="OrthoDB" id="9765468at2"/>
<dbReference type="InterPro" id="IPR002192">
    <property type="entry name" value="PPDK_AMP/ATP-bd"/>
</dbReference>
<evidence type="ECO:0000256" key="15">
    <source>
        <dbReference type="PIRNR" id="PIRNR000854"/>
    </source>
</evidence>
<keyword evidence="10 15" id="KW-0418">Kinase</keyword>
<proteinExistence type="inferred from homology"/>
<keyword evidence="8 15" id="KW-0479">Metal-binding</keyword>
<dbReference type="EMBL" id="FUYB01000021">
    <property type="protein sequence ID" value="SKA91877.1"/>
    <property type="molecule type" value="Genomic_DNA"/>
</dbReference>
<dbReference type="Gene3D" id="3.50.30.10">
    <property type="entry name" value="Phosphohistidine domain"/>
    <property type="match status" value="1"/>
</dbReference>
<dbReference type="PANTHER" id="PTHR43030:SF1">
    <property type="entry name" value="PHOSPHOENOLPYRUVATE SYNTHASE"/>
    <property type="match status" value="1"/>
</dbReference>
<evidence type="ECO:0000256" key="10">
    <source>
        <dbReference type="ARBA" id="ARBA00022777"/>
    </source>
</evidence>
<dbReference type="Proteomes" id="UP000190460">
    <property type="component" value="Unassembled WGS sequence"/>
</dbReference>
<dbReference type="SUPFAM" id="SSF51621">
    <property type="entry name" value="Phosphoenolpyruvate/pyruvate domain"/>
    <property type="match status" value="1"/>
</dbReference>
<evidence type="ECO:0000256" key="14">
    <source>
        <dbReference type="ARBA" id="ARBA00047700"/>
    </source>
</evidence>
<dbReference type="InterPro" id="IPR006319">
    <property type="entry name" value="PEP_synth"/>
</dbReference>
<dbReference type="PIRSF" id="PIRSF000854">
    <property type="entry name" value="PEP_synthase"/>
    <property type="match status" value="1"/>
</dbReference>
<keyword evidence="12 15" id="KW-0460">Magnesium</keyword>
<dbReference type="FunFam" id="3.30.470.20:FF:000017">
    <property type="entry name" value="Phosphoenolpyruvate synthase"/>
    <property type="match status" value="1"/>
</dbReference>
<comment type="pathway">
    <text evidence="3 15">Carbohydrate biosynthesis; gluconeogenesis.</text>
</comment>
<evidence type="ECO:0000256" key="7">
    <source>
        <dbReference type="ARBA" id="ARBA00022679"/>
    </source>
</evidence>
<dbReference type="GO" id="GO:0005524">
    <property type="term" value="F:ATP binding"/>
    <property type="evidence" value="ECO:0007669"/>
    <property type="project" value="UniProtKB-KW"/>
</dbReference>
<dbReference type="STRING" id="92487.SAMN02745130_03313"/>
<gene>
    <name evidence="19" type="ORF">SAMN02745130_03313</name>
</gene>